<keyword evidence="3" id="KW-0732">Signal</keyword>
<feature type="compositionally biased region" description="Low complexity" evidence="1">
    <location>
        <begin position="233"/>
        <end position="244"/>
    </location>
</feature>
<dbReference type="Gene3D" id="2.60.120.260">
    <property type="entry name" value="Galactose-binding domain-like"/>
    <property type="match status" value="1"/>
</dbReference>
<feature type="transmembrane region" description="Helical" evidence="2">
    <location>
        <begin position="196"/>
        <end position="219"/>
    </location>
</feature>
<comment type="caution">
    <text evidence="4">The sequence shown here is derived from an EMBL/GenBank/DDBJ whole genome shotgun (WGS) entry which is preliminary data.</text>
</comment>
<dbReference type="Proteomes" id="UP001383192">
    <property type="component" value="Unassembled WGS sequence"/>
</dbReference>
<evidence type="ECO:0000313" key="4">
    <source>
        <dbReference type="EMBL" id="KAK7044169.1"/>
    </source>
</evidence>
<evidence type="ECO:0000313" key="5">
    <source>
        <dbReference type="Proteomes" id="UP001383192"/>
    </source>
</evidence>
<keyword evidence="2" id="KW-0472">Membrane</keyword>
<feature type="compositionally biased region" description="Polar residues" evidence="1">
    <location>
        <begin position="268"/>
        <end position="281"/>
    </location>
</feature>
<accession>A0AAW0CVH3</accession>
<evidence type="ECO:0000256" key="3">
    <source>
        <dbReference type="SAM" id="SignalP"/>
    </source>
</evidence>
<keyword evidence="2" id="KW-1133">Transmembrane helix</keyword>
<reference evidence="4 5" key="1">
    <citation type="submission" date="2024-01" db="EMBL/GenBank/DDBJ databases">
        <title>A draft genome for a cacao thread blight-causing isolate of Paramarasmius palmivorus.</title>
        <authorList>
            <person name="Baruah I.K."/>
            <person name="Bukari Y."/>
            <person name="Amoako-Attah I."/>
            <person name="Meinhardt L.W."/>
            <person name="Bailey B.A."/>
            <person name="Cohen S.P."/>
        </authorList>
    </citation>
    <scope>NUCLEOTIDE SEQUENCE [LARGE SCALE GENOMIC DNA]</scope>
    <source>
        <strain evidence="4 5">GH-12</strain>
    </source>
</reference>
<feature type="region of interest" description="Disordered" evidence="1">
    <location>
        <begin position="225"/>
        <end position="289"/>
    </location>
</feature>
<organism evidence="4 5">
    <name type="scientific">Paramarasmius palmivorus</name>
    <dbReference type="NCBI Taxonomy" id="297713"/>
    <lineage>
        <taxon>Eukaryota</taxon>
        <taxon>Fungi</taxon>
        <taxon>Dikarya</taxon>
        <taxon>Basidiomycota</taxon>
        <taxon>Agaricomycotina</taxon>
        <taxon>Agaricomycetes</taxon>
        <taxon>Agaricomycetidae</taxon>
        <taxon>Agaricales</taxon>
        <taxon>Marasmiineae</taxon>
        <taxon>Marasmiaceae</taxon>
        <taxon>Paramarasmius</taxon>
    </lineage>
</organism>
<dbReference type="AlphaFoldDB" id="A0AAW0CVH3"/>
<dbReference type="EMBL" id="JAYKXP010000026">
    <property type="protein sequence ID" value="KAK7044169.1"/>
    <property type="molecule type" value="Genomic_DNA"/>
</dbReference>
<protein>
    <submittedName>
        <fullName evidence="4">Uncharacterized protein</fullName>
    </submittedName>
</protein>
<keyword evidence="2" id="KW-0812">Transmembrane</keyword>
<feature type="chain" id="PRO_5043440907" evidence="3">
    <location>
        <begin position="16"/>
        <end position="324"/>
    </location>
</feature>
<feature type="signal peptide" evidence="3">
    <location>
        <begin position="1"/>
        <end position="15"/>
    </location>
</feature>
<evidence type="ECO:0000256" key="1">
    <source>
        <dbReference type="SAM" id="MobiDB-lite"/>
    </source>
</evidence>
<evidence type="ECO:0000256" key="2">
    <source>
        <dbReference type="SAM" id="Phobius"/>
    </source>
</evidence>
<gene>
    <name evidence="4" type="ORF">VNI00_007889</name>
</gene>
<sequence>MFVFSLLFLSRLVLGKLVTRYIDDFYGDSLTRERPEFYGDSPGGALQPDPNLAFNGTWHDNTRHTGEQLRGVRFNFFGSSIEVFCILSNSPPTQVTATYNLSFLIDGQPAGPSFVHSPDQTNDFSYNQSVFSINDIPNTSHTMELRMESNSTDAILLFDYAKYQFDDGISESSSIAPTATSTGTPDANNDSSDRRLAIILGVVLGTLVFAITGALLFWLRRRPRQRNQPPPESLSTSPSSSPEPQYIIPAAPSKDPHRLQLWTPPPNSSSDYPTTITSTDSSYRDDDGTMTTTSYLMSQTGTTTLTLPPAYHTLSRRGTERVTV</sequence>
<name>A0AAW0CVH3_9AGAR</name>
<keyword evidence="5" id="KW-1185">Reference proteome</keyword>
<proteinExistence type="predicted"/>